<proteinExistence type="predicted"/>
<dbReference type="AlphaFoldDB" id="A0AAN8YCW2"/>
<dbReference type="PANTHER" id="PTHR36746">
    <property type="entry name" value="BNAC04G51760D PROTEIN"/>
    <property type="match status" value="1"/>
</dbReference>
<accession>A0AAN8YCW2</accession>
<reference evidence="2 3" key="1">
    <citation type="submission" date="2024-02" db="EMBL/GenBank/DDBJ databases">
        <title>de novo genome assembly of Solanum bulbocastanum strain 11H21.</title>
        <authorList>
            <person name="Hosaka A.J."/>
        </authorList>
    </citation>
    <scope>NUCLEOTIDE SEQUENCE [LARGE SCALE GENOMIC DNA]</scope>
    <source>
        <tissue evidence="2">Young leaves</tissue>
    </source>
</reference>
<sequence>MAKNTKSETQSQGTFRQFFRAFKRRVSPARPLTTQSPISANRADVSAAAPSNKLPIYYNHSNNAQRPEPMKPGPTNIHQQNKPGDEKFTNFIDETKKKIKANSSFVADENGPTKRATTRRDSFNDRVSHFINRAKLKIRATTIVDHADGTR</sequence>
<dbReference type="PANTHER" id="PTHR36746:SF3">
    <property type="entry name" value="DUF4005 DOMAIN-CONTAINING PROTEIN"/>
    <property type="match status" value="1"/>
</dbReference>
<feature type="region of interest" description="Disordered" evidence="1">
    <location>
        <begin position="26"/>
        <end position="45"/>
    </location>
</feature>
<dbReference type="Proteomes" id="UP001371456">
    <property type="component" value="Unassembled WGS sequence"/>
</dbReference>
<comment type="caution">
    <text evidence="2">The sequence shown here is derived from an EMBL/GenBank/DDBJ whole genome shotgun (WGS) entry which is preliminary data.</text>
</comment>
<dbReference type="EMBL" id="JBANQN010000006">
    <property type="protein sequence ID" value="KAK6788425.1"/>
    <property type="molecule type" value="Genomic_DNA"/>
</dbReference>
<organism evidence="2 3">
    <name type="scientific">Solanum bulbocastanum</name>
    <name type="common">Wild potato</name>
    <dbReference type="NCBI Taxonomy" id="147425"/>
    <lineage>
        <taxon>Eukaryota</taxon>
        <taxon>Viridiplantae</taxon>
        <taxon>Streptophyta</taxon>
        <taxon>Embryophyta</taxon>
        <taxon>Tracheophyta</taxon>
        <taxon>Spermatophyta</taxon>
        <taxon>Magnoliopsida</taxon>
        <taxon>eudicotyledons</taxon>
        <taxon>Gunneridae</taxon>
        <taxon>Pentapetalae</taxon>
        <taxon>asterids</taxon>
        <taxon>lamiids</taxon>
        <taxon>Solanales</taxon>
        <taxon>Solanaceae</taxon>
        <taxon>Solanoideae</taxon>
        <taxon>Solaneae</taxon>
        <taxon>Solanum</taxon>
    </lineage>
</organism>
<evidence type="ECO:0000256" key="1">
    <source>
        <dbReference type="SAM" id="MobiDB-lite"/>
    </source>
</evidence>
<feature type="region of interest" description="Disordered" evidence="1">
    <location>
        <begin position="54"/>
        <end position="87"/>
    </location>
</feature>
<name>A0AAN8YCW2_SOLBU</name>
<keyword evidence="3" id="KW-1185">Reference proteome</keyword>
<evidence type="ECO:0000313" key="3">
    <source>
        <dbReference type="Proteomes" id="UP001371456"/>
    </source>
</evidence>
<gene>
    <name evidence="2" type="ORF">RDI58_016950</name>
</gene>
<protein>
    <submittedName>
        <fullName evidence="2">Uncharacterized protein</fullName>
    </submittedName>
</protein>
<evidence type="ECO:0000313" key="2">
    <source>
        <dbReference type="EMBL" id="KAK6788425.1"/>
    </source>
</evidence>